<name>A0AAD8Z028_9TELE</name>
<dbReference type="Proteomes" id="UP001239994">
    <property type="component" value="Unassembled WGS sequence"/>
</dbReference>
<proteinExistence type="predicted"/>
<evidence type="ECO:0000313" key="2">
    <source>
        <dbReference type="EMBL" id="KAK1790452.1"/>
    </source>
</evidence>
<dbReference type="AlphaFoldDB" id="A0AAD8Z028"/>
<evidence type="ECO:0000313" key="3">
    <source>
        <dbReference type="Proteomes" id="UP001239994"/>
    </source>
</evidence>
<dbReference type="EMBL" id="JAROKS010000021">
    <property type="protein sequence ID" value="KAK1790452.1"/>
    <property type="molecule type" value="Genomic_DNA"/>
</dbReference>
<comment type="caution">
    <text evidence="2">The sequence shown here is derived from an EMBL/GenBank/DDBJ whole genome shotgun (WGS) entry which is preliminary data.</text>
</comment>
<gene>
    <name evidence="2" type="ORF">P4O66_014350</name>
</gene>
<organism evidence="2 3">
    <name type="scientific">Electrophorus voltai</name>
    <dbReference type="NCBI Taxonomy" id="2609070"/>
    <lineage>
        <taxon>Eukaryota</taxon>
        <taxon>Metazoa</taxon>
        <taxon>Chordata</taxon>
        <taxon>Craniata</taxon>
        <taxon>Vertebrata</taxon>
        <taxon>Euteleostomi</taxon>
        <taxon>Actinopterygii</taxon>
        <taxon>Neopterygii</taxon>
        <taxon>Teleostei</taxon>
        <taxon>Ostariophysi</taxon>
        <taxon>Gymnotiformes</taxon>
        <taxon>Gymnotoidei</taxon>
        <taxon>Gymnotidae</taxon>
        <taxon>Electrophorus</taxon>
    </lineage>
</organism>
<feature type="compositionally biased region" description="Polar residues" evidence="1">
    <location>
        <begin position="1"/>
        <end position="12"/>
    </location>
</feature>
<feature type="region of interest" description="Disordered" evidence="1">
    <location>
        <begin position="56"/>
        <end position="85"/>
    </location>
</feature>
<keyword evidence="3" id="KW-1185">Reference proteome</keyword>
<sequence>MGSSLKVLSSGAQRREQGGEGERECAAVLRCQSLQLHPQLLRAVRSLQNGVLTLPPNASRTYGDLETGSVERSSQGPYVGRDASAAAPSFTPIRWLSKAQSAAGGFPSDRGSTQLPDAMDGLSMQTRLARDQQQLRKQRVYKNVSCPITLAKGPNPGQ</sequence>
<feature type="region of interest" description="Disordered" evidence="1">
    <location>
        <begin position="1"/>
        <end position="20"/>
    </location>
</feature>
<accession>A0AAD8Z028</accession>
<protein>
    <submittedName>
        <fullName evidence="2">Uncharacterized protein</fullName>
    </submittedName>
</protein>
<evidence type="ECO:0000256" key="1">
    <source>
        <dbReference type="SAM" id="MobiDB-lite"/>
    </source>
</evidence>
<reference evidence="2" key="1">
    <citation type="submission" date="2023-03" db="EMBL/GenBank/DDBJ databases">
        <title>Electrophorus voltai genome.</title>
        <authorList>
            <person name="Bian C."/>
        </authorList>
    </citation>
    <scope>NUCLEOTIDE SEQUENCE</scope>
    <source>
        <strain evidence="2">CB-2022</strain>
        <tissue evidence="2">Muscle</tissue>
    </source>
</reference>